<dbReference type="InterPro" id="IPR006869">
    <property type="entry name" value="DUF547"/>
</dbReference>
<protein>
    <recommendedName>
        <fullName evidence="1">DUF547 domain-containing protein</fullName>
    </recommendedName>
</protein>
<name>A0A382J5A4_9ZZZZ</name>
<sequence>MKFLKNFFASLLFLFFALNSASAKPFDFTDWDKILKKHVKPSQLSGISLNTVDYEKLKSDSIFYRLQKKLNLFSPSDLNTEKEKLTFWINVYNIFAVKVVTDNYPLRSIKEVGGLFTSVWKIKAGTVGGKKYSLDEIEHKILRKMGDPRIHAAIVCASISCPNLSVTAYQSEMINKQLDVQMKDFLANANKGMRIDSTAKPTKIILSPIFNWFEDDFKSSGGVLNFIKPYVLSKYKYILENAKYSISYMDYNWSINDSSD</sequence>
<dbReference type="PANTHER" id="PTHR46361:SF3">
    <property type="entry name" value="ELECTRON CARRIER_ PROTEIN DISULFIDE OXIDOREDUCTASE"/>
    <property type="match status" value="1"/>
</dbReference>
<feature type="domain" description="DUF547" evidence="1">
    <location>
        <begin position="77"/>
        <end position="186"/>
    </location>
</feature>
<dbReference type="AlphaFoldDB" id="A0A382J5A4"/>
<organism evidence="2">
    <name type="scientific">marine metagenome</name>
    <dbReference type="NCBI Taxonomy" id="408172"/>
    <lineage>
        <taxon>unclassified sequences</taxon>
        <taxon>metagenomes</taxon>
        <taxon>ecological metagenomes</taxon>
    </lineage>
</organism>
<evidence type="ECO:0000259" key="1">
    <source>
        <dbReference type="Pfam" id="PF04784"/>
    </source>
</evidence>
<evidence type="ECO:0000313" key="2">
    <source>
        <dbReference type="EMBL" id="SVC06041.1"/>
    </source>
</evidence>
<proteinExistence type="predicted"/>
<accession>A0A382J5A4</accession>
<gene>
    <name evidence="2" type="ORF">METZ01_LOCUS258895</name>
</gene>
<dbReference type="Pfam" id="PF04784">
    <property type="entry name" value="DUF547"/>
    <property type="match status" value="1"/>
</dbReference>
<reference evidence="2" key="1">
    <citation type="submission" date="2018-05" db="EMBL/GenBank/DDBJ databases">
        <authorList>
            <person name="Lanie J.A."/>
            <person name="Ng W.-L."/>
            <person name="Kazmierczak K.M."/>
            <person name="Andrzejewski T.M."/>
            <person name="Davidsen T.M."/>
            <person name="Wayne K.J."/>
            <person name="Tettelin H."/>
            <person name="Glass J.I."/>
            <person name="Rusch D."/>
            <person name="Podicherti R."/>
            <person name="Tsui H.-C.T."/>
            <person name="Winkler M.E."/>
        </authorList>
    </citation>
    <scope>NUCLEOTIDE SEQUENCE</scope>
</reference>
<dbReference type="PANTHER" id="PTHR46361">
    <property type="entry name" value="ELECTRON CARRIER/ PROTEIN DISULFIDE OXIDOREDUCTASE"/>
    <property type="match status" value="1"/>
</dbReference>
<dbReference type="EMBL" id="UINC01071273">
    <property type="protein sequence ID" value="SVC06041.1"/>
    <property type="molecule type" value="Genomic_DNA"/>
</dbReference>